<keyword evidence="3 5" id="KW-1133">Transmembrane helix</keyword>
<evidence type="ECO:0000256" key="3">
    <source>
        <dbReference type="ARBA" id="ARBA00022989"/>
    </source>
</evidence>
<comment type="subcellular location">
    <subcellularLocation>
        <location evidence="1">Host membrane</location>
        <topology evidence="1">Multi-pass membrane protein</topology>
    </subcellularLocation>
</comment>
<sequence length="129" mass="14124">MKVSEVLGMLNSNVYESAKILICIMCADVIAGVLHYGINKKFASSACMSGIIKKIGELLVFALFGVLASHNELYNNALIIFTGAATLGELLSFLNHVSLLGNIFGLKELNNFIRRNTNESKEGDNDERR</sequence>
<name>A0A8S5U2J1_9CAUD</name>
<evidence type="ECO:0000313" key="6">
    <source>
        <dbReference type="EMBL" id="DAF88638.1"/>
    </source>
</evidence>
<proteinExistence type="predicted"/>
<evidence type="ECO:0000256" key="2">
    <source>
        <dbReference type="ARBA" id="ARBA00022692"/>
    </source>
</evidence>
<evidence type="ECO:0000256" key="1">
    <source>
        <dbReference type="ARBA" id="ARBA00004301"/>
    </source>
</evidence>
<dbReference type="Pfam" id="PF05105">
    <property type="entry name" value="Phage_holin_4_1"/>
    <property type="match status" value="1"/>
</dbReference>
<protein>
    <submittedName>
        <fullName evidence="6">Holin</fullName>
    </submittedName>
</protein>
<dbReference type="EMBL" id="BK015989">
    <property type="protein sequence ID" value="DAF88638.1"/>
    <property type="molecule type" value="Genomic_DNA"/>
</dbReference>
<keyword evidence="4 5" id="KW-0472">Membrane</keyword>
<evidence type="ECO:0000256" key="4">
    <source>
        <dbReference type="ARBA" id="ARBA00023136"/>
    </source>
</evidence>
<evidence type="ECO:0000256" key="5">
    <source>
        <dbReference type="SAM" id="Phobius"/>
    </source>
</evidence>
<dbReference type="InterPro" id="IPR006480">
    <property type="entry name" value="Phage_holin_4_1"/>
</dbReference>
<reference evidence="6" key="1">
    <citation type="journal article" date="2021" name="Proc. Natl. Acad. Sci. U.S.A.">
        <title>A Catalog of Tens of Thousands of Viruses from Human Metagenomes Reveals Hidden Associations with Chronic Diseases.</title>
        <authorList>
            <person name="Tisza M.J."/>
            <person name="Buck C.B."/>
        </authorList>
    </citation>
    <scope>NUCLEOTIDE SEQUENCE</scope>
    <source>
        <strain evidence="6">Cte242</strain>
    </source>
</reference>
<feature type="transmembrane region" description="Helical" evidence="5">
    <location>
        <begin position="74"/>
        <end position="94"/>
    </location>
</feature>
<organism evidence="6">
    <name type="scientific">Podoviridae sp. cte242</name>
    <dbReference type="NCBI Taxonomy" id="2825264"/>
    <lineage>
        <taxon>Viruses</taxon>
        <taxon>Duplodnaviria</taxon>
        <taxon>Heunggongvirae</taxon>
        <taxon>Uroviricota</taxon>
        <taxon>Caudoviricetes</taxon>
    </lineage>
</organism>
<dbReference type="GO" id="GO:0033644">
    <property type="term" value="C:host cell membrane"/>
    <property type="evidence" value="ECO:0007669"/>
    <property type="project" value="UniProtKB-SubCell"/>
</dbReference>
<dbReference type="NCBIfam" id="TIGR01593">
    <property type="entry name" value="holin_tox_secr"/>
    <property type="match status" value="1"/>
</dbReference>
<keyword evidence="2 5" id="KW-0812">Transmembrane</keyword>
<accession>A0A8S5U2J1</accession>
<feature type="transmembrane region" description="Helical" evidence="5">
    <location>
        <begin position="50"/>
        <end position="68"/>
    </location>
</feature>
<feature type="transmembrane region" description="Helical" evidence="5">
    <location>
        <begin position="18"/>
        <end position="38"/>
    </location>
</feature>